<dbReference type="SUPFAM" id="SSF50494">
    <property type="entry name" value="Trypsin-like serine proteases"/>
    <property type="match status" value="1"/>
</dbReference>
<dbReference type="PANTHER" id="PTHR24276">
    <property type="entry name" value="POLYSERASE-RELATED"/>
    <property type="match status" value="1"/>
</dbReference>
<dbReference type="InterPro" id="IPR009003">
    <property type="entry name" value="Peptidase_S1_PA"/>
</dbReference>
<keyword evidence="3" id="KW-0378">Hydrolase</keyword>
<proteinExistence type="inferred from homology"/>
<sequence>MKLTTLAAFLISLSSALAKLRHHTGGRRSYDTLSDHTVVTESNVFPYVVAVLKKFSYLSAGALLDDKWVLTAADALFLVRESTRIIRVRLGSINYKKGGVLLPVKSIDVHPLFEDSKPIYDVALVRLANPVWLTPTISPIRLQSRLREITASHFIVTSWTPLLRTRPKETRPWTLSIDDIKQRRILSVSHLHPSEPEMCATELSDVGVNETQNVMCLDPDMKADPCWRDTGAPVVLNAILWGVVSSWRPDDCYVQPSTSFVTLIATPHVRSWIHATTRGNTWNQTEHVDEDAVSQLFDLQSEETNEI</sequence>
<evidence type="ECO:0000256" key="3">
    <source>
        <dbReference type="ARBA" id="ARBA00022801"/>
    </source>
</evidence>
<dbReference type="InterPro" id="IPR050430">
    <property type="entry name" value="Peptidase_S1"/>
</dbReference>
<comment type="similarity">
    <text evidence="1">Belongs to the peptidase S1 family.</text>
</comment>
<organism evidence="8 9">
    <name type="scientific">Loxostege sticticalis</name>
    <name type="common">Beet webworm moth</name>
    <dbReference type="NCBI Taxonomy" id="481309"/>
    <lineage>
        <taxon>Eukaryota</taxon>
        <taxon>Metazoa</taxon>
        <taxon>Ecdysozoa</taxon>
        <taxon>Arthropoda</taxon>
        <taxon>Hexapoda</taxon>
        <taxon>Insecta</taxon>
        <taxon>Pterygota</taxon>
        <taxon>Neoptera</taxon>
        <taxon>Endopterygota</taxon>
        <taxon>Lepidoptera</taxon>
        <taxon>Glossata</taxon>
        <taxon>Ditrysia</taxon>
        <taxon>Pyraloidea</taxon>
        <taxon>Crambidae</taxon>
        <taxon>Pyraustinae</taxon>
        <taxon>Loxostege</taxon>
    </lineage>
</organism>
<feature type="chain" id="PRO_5045520159" description="Peptidase S1 domain-containing protein" evidence="6">
    <location>
        <begin position="19"/>
        <end position="307"/>
    </location>
</feature>
<keyword evidence="5" id="KW-1015">Disulfide bond</keyword>
<dbReference type="SMART" id="SM00020">
    <property type="entry name" value="Tryp_SPc"/>
    <property type="match status" value="1"/>
</dbReference>
<dbReference type="Gene3D" id="2.40.10.10">
    <property type="entry name" value="Trypsin-like serine proteases"/>
    <property type="match status" value="2"/>
</dbReference>
<evidence type="ECO:0000313" key="9">
    <source>
        <dbReference type="Proteomes" id="UP001549920"/>
    </source>
</evidence>
<dbReference type="InterPro" id="IPR001314">
    <property type="entry name" value="Peptidase_S1A"/>
</dbReference>
<reference evidence="8 9" key="1">
    <citation type="submission" date="2024-06" db="EMBL/GenBank/DDBJ databases">
        <title>A chromosome-level genome assembly of beet webworm, Loxostege sticticalis.</title>
        <authorList>
            <person name="Zhang Y."/>
        </authorList>
    </citation>
    <scope>NUCLEOTIDE SEQUENCE [LARGE SCALE GENOMIC DNA]</scope>
    <source>
        <strain evidence="8">AQ026</strain>
        <tissue evidence="8">Whole body</tissue>
    </source>
</reference>
<name>A0ABR3HAA0_LOXSC</name>
<dbReference type="PRINTS" id="PR00722">
    <property type="entry name" value="CHYMOTRYPSIN"/>
</dbReference>
<keyword evidence="9" id="KW-1185">Reference proteome</keyword>
<feature type="domain" description="Peptidase S1" evidence="7">
    <location>
        <begin position="23"/>
        <end position="278"/>
    </location>
</feature>
<dbReference type="EMBL" id="JBEUOH010000023">
    <property type="protein sequence ID" value="KAL0861730.1"/>
    <property type="molecule type" value="Genomic_DNA"/>
</dbReference>
<gene>
    <name evidence="8" type="ORF">ABMA27_009206</name>
</gene>
<dbReference type="PROSITE" id="PS50240">
    <property type="entry name" value="TRYPSIN_DOM"/>
    <property type="match status" value="1"/>
</dbReference>
<evidence type="ECO:0000256" key="5">
    <source>
        <dbReference type="ARBA" id="ARBA00023157"/>
    </source>
</evidence>
<dbReference type="InterPro" id="IPR043504">
    <property type="entry name" value="Peptidase_S1_PA_chymotrypsin"/>
</dbReference>
<dbReference type="InterPro" id="IPR001254">
    <property type="entry name" value="Trypsin_dom"/>
</dbReference>
<accession>A0ABR3HAA0</accession>
<keyword evidence="4" id="KW-0720">Serine protease</keyword>
<dbReference type="Proteomes" id="UP001549920">
    <property type="component" value="Unassembled WGS sequence"/>
</dbReference>
<evidence type="ECO:0000256" key="6">
    <source>
        <dbReference type="SAM" id="SignalP"/>
    </source>
</evidence>
<evidence type="ECO:0000256" key="4">
    <source>
        <dbReference type="ARBA" id="ARBA00022825"/>
    </source>
</evidence>
<keyword evidence="2" id="KW-0645">Protease</keyword>
<comment type="caution">
    <text evidence="8">The sequence shown here is derived from an EMBL/GenBank/DDBJ whole genome shotgun (WGS) entry which is preliminary data.</text>
</comment>
<feature type="signal peptide" evidence="6">
    <location>
        <begin position="1"/>
        <end position="18"/>
    </location>
</feature>
<dbReference type="Pfam" id="PF00089">
    <property type="entry name" value="Trypsin"/>
    <property type="match status" value="1"/>
</dbReference>
<keyword evidence="6" id="KW-0732">Signal</keyword>
<evidence type="ECO:0000313" key="8">
    <source>
        <dbReference type="EMBL" id="KAL0861730.1"/>
    </source>
</evidence>
<evidence type="ECO:0000256" key="2">
    <source>
        <dbReference type="ARBA" id="ARBA00022670"/>
    </source>
</evidence>
<protein>
    <recommendedName>
        <fullName evidence="7">Peptidase S1 domain-containing protein</fullName>
    </recommendedName>
</protein>
<dbReference type="PANTHER" id="PTHR24276:SF91">
    <property type="entry name" value="AT26814P-RELATED"/>
    <property type="match status" value="1"/>
</dbReference>
<evidence type="ECO:0000256" key="1">
    <source>
        <dbReference type="ARBA" id="ARBA00007664"/>
    </source>
</evidence>
<evidence type="ECO:0000259" key="7">
    <source>
        <dbReference type="PROSITE" id="PS50240"/>
    </source>
</evidence>